<dbReference type="HAMAP" id="MF_00323">
    <property type="entry name" value="Ferrochelatase"/>
    <property type="match status" value="1"/>
</dbReference>
<dbReference type="GO" id="GO:0004325">
    <property type="term" value="F:ferrochelatase activity"/>
    <property type="evidence" value="ECO:0007669"/>
    <property type="project" value="UniProtKB-UniRule"/>
</dbReference>
<comment type="similarity">
    <text evidence="3 12">Belongs to the ferrochelatase family.</text>
</comment>
<dbReference type="OrthoDB" id="1323at2759"/>
<dbReference type="Pfam" id="PF00762">
    <property type="entry name" value="Ferrochelatase"/>
    <property type="match status" value="1"/>
</dbReference>
<evidence type="ECO:0000256" key="11">
    <source>
        <dbReference type="ARBA" id="ARBA00023244"/>
    </source>
</evidence>
<keyword evidence="11 12" id="KW-0627">Porphyrin biosynthesis</keyword>
<evidence type="ECO:0000313" key="14">
    <source>
        <dbReference type="Proteomes" id="UP001150569"/>
    </source>
</evidence>
<dbReference type="CDD" id="cd03411">
    <property type="entry name" value="Ferrochelatase_N"/>
    <property type="match status" value="1"/>
</dbReference>
<evidence type="ECO:0000256" key="9">
    <source>
        <dbReference type="ARBA" id="ARBA00023136"/>
    </source>
</evidence>
<dbReference type="SUPFAM" id="SSF53800">
    <property type="entry name" value="Chelatase"/>
    <property type="match status" value="1"/>
</dbReference>
<dbReference type="GO" id="GO:0005743">
    <property type="term" value="C:mitochondrial inner membrane"/>
    <property type="evidence" value="ECO:0007669"/>
    <property type="project" value="UniProtKB-SubCell"/>
</dbReference>
<accession>A0A9W8AF08</accession>
<keyword evidence="6 12" id="KW-0408">Iron</keyword>
<evidence type="ECO:0000256" key="5">
    <source>
        <dbReference type="ARBA" id="ARBA00022946"/>
    </source>
</evidence>
<dbReference type="PANTHER" id="PTHR11108">
    <property type="entry name" value="FERROCHELATASE"/>
    <property type="match status" value="1"/>
</dbReference>
<dbReference type="Gene3D" id="3.40.50.1400">
    <property type="match status" value="2"/>
</dbReference>
<name>A0A9W8AF08_9FUNG</name>
<evidence type="ECO:0000256" key="6">
    <source>
        <dbReference type="ARBA" id="ARBA00023004"/>
    </source>
</evidence>
<proteinExistence type="inferred from homology"/>
<evidence type="ECO:0000256" key="12">
    <source>
        <dbReference type="RuleBase" id="RU000607"/>
    </source>
</evidence>
<dbReference type="InterPro" id="IPR019772">
    <property type="entry name" value="Ferrochelatase_AS"/>
</dbReference>
<dbReference type="PROSITE" id="PS00534">
    <property type="entry name" value="FERROCHELATASE"/>
    <property type="match status" value="1"/>
</dbReference>
<dbReference type="EMBL" id="JANBPT010000271">
    <property type="protein sequence ID" value="KAJ1924463.1"/>
    <property type="molecule type" value="Genomic_DNA"/>
</dbReference>
<evidence type="ECO:0000256" key="4">
    <source>
        <dbReference type="ARBA" id="ARBA00022792"/>
    </source>
</evidence>
<keyword evidence="9" id="KW-0472">Membrane</keyword>
<dbReference type="InterPro" id="IPR033644">
    <property type="entry name" value="Ferrochelatase_C"/>
</dbReference>
<reference evidence="13" key="1">
    <citation type="submission" date="2022-07" db="EMBL/GenBank/DDBJ databases">
        <title>Phylogenomic reconstructions and comparative analyses of Kickxellomycotina fungi.</title>
        <authorList>
            <person name="Reynolds N.K."/>
            <person name="Stajich J.E."/>
            <person name="Barry K."/>
            <person name="Grigoriev I.V."/>
            <person name="Crous P."/>
            <person name="Smith M.E."/>
        </authorList>
    </citation>
    <scope>NUCLEOTIDE SEQUENCE</scope>
    <source>
        <strain evidence="13">RSA 861</strain>
    </source>
</reference>
<evidence type="ECO:0000256" key="1">
    <source>
        <dbReference type="ARBA" id="ARBA00004443"/>
    </source>
</evidence>
<dbReference type="NCBIfam" id="TIGR00109">
    <property type="entry name" value="hemH"/>
    <property type="match status" value="1"/>
</dbReference>
<evidence type="ECO:0000256" key="3">
    <source>
        <dbReference type="ARBA" id="ARBA00007718"/>
    </source>
</evidence>
<evidence type="ECO:0000256" key="8">
    <source>
        <dbReference type="ARBA" id="ARBA00023133"/>
    </source>
</evidence>
<gene>
    <name evidence="13" type="primary">HEM15</name>
    <name evidence="13" type="ORF">IWQ60_005178</name>
</gene>
<keyword evidence="5" id="KW-0809">Transit peptide</keyword>
<dbReference type="CDD" id="cd00419">
    <property type="entry name" value="Ferrochelatase_C"/>
    <property type="match status" value="1"/>
</dbReference>
<keyword evidence="7" id="KW-0496">Mitochondrion</keyword>
<evidence type="ECO:0000256" key="7">
    <source>
        <dbReference type="ARBA" id="ARBA00023128"/>
    </source>
</evidence>
<evidence type="ECO:0000313" key="13">
    <source>
        <dbReference type="EMBL" id="KAJ1924463.1"/>
    </source>
</evidence>
<evidence type="ECO:0000256" key="10">
    <source>
        <dbReference type="ARBA" id="ARBA00023239"/>
    </source>
</evidence>
<comment type="pathway">
    <text evidence="2 12">Porphyrin-containing compound metabolism; protoheme biosynthesis; protoheme from protoporphyrin-IX: step 1/1.</text>
</comment>
<dbReference type="Proteomes" id="UP001150569">
    <property type="component" value="Unassembled WGS sequence"/>
</dbReference>
<comment type="catalytic activity">
    <reaction evidence="12">
        <text>heme b + 2 H(+) = protoporphyrin IX + Fe(2+)</text>
        <dbReference type="Rhea" id="RHEA:22584"/>
        <dbReference type="ChEBI" id="CHEBI:15378"/>
        <dbReference type="ChEBI" id="CHEBI:29033"/>
        <dbReference type="ChEBI" id="CHEBI:57306"/>
        <dbReference type="ChEBI" id="CHEBI:60344"/>
        <dbReference type="EC" id="4.98.1.1"/>
    </reaction>
</comment>
<protein>
    <recommendedName>
        <fullName evidence="12">Ferrochelatase</fullName>
        <ecNumber evidence="12">4.98.1.1</ecNumber>
    </recommendedName>
</protein>
<keyword evidence="4 12" id="KW-0999">Mitochondrion inner membrane</keyword>
<evidence type="ECO:0000256" key="2">
    <source>
        <dbReference type="ARBA" id="ARBA00004943"/>
    </source>
</evidence>
<dbReference type="AlphaFoldDB" id="A0A9W8AF08"/>
<dbReference type="GO" id="GO:0006783">
    <property type="term" value="P:heme biosynthetic process"/>
    <property type="evidence" value="ECO:0007669"/>
    <property type="project" value="UniProtKB-UniRule"/>
</dbReference>
<dbReference type="FunFam" id="3.40.50.1400:FF:000003">
    <property type="entry name" value="Ferrochelatase"/>
    <property type="match status" value="1"/>
</dbReference>
<sequence>MMLIRRFCSSSAAARAHVSAGTATKAATAAATADTDITSPTKSTSDAATEATAVNSWVRPPKTGILLMNMGGPAKLTDVGDFLSRLFHDRDLMTLPFQKFMAPWIATRRTPSIIEQYRKIGGGSPIGKWTALQGERMAAILDELNPETAPHKPYIAFRYAAPLTETALDEIKRDGVRRVVAFTQYPQYSCSTSGSSLSELYRQQKLLDPEGKIQWSVIDRWPTHPGLVKAFAECIRAKLDEYSPEDRANAIILFSAHSLPMSVVNRGDTYPNEVAATAEAVMKELNFSNAYRLVWQSKVGPLPWMGPPTDAAIEGLAKRGHKNLVLVPIAFTSDHIETLYELDQEYGELAAELGVTGFKRAAALNDSPTFIQAMADVVKEHLNAQRPITKQYGQRCPQCVNDQCGVTKKFFCDHNAARFNA</sequence>
<keyword evidence="10 12" id="KW-0456">Lyase</keyword>
<dbReference type="PANTHER" id="PTHR11108:SF1">
    <property type="entry name" value="FERROCHELATASE, MITOCHONDRIAL"/>
    <property type="match status" value="1"/>
</dbReference>
<dbReference type="InterPro" id="IPR033659">
    <property type="entry name" value="Ferrochelatase_N"/>
</dbReference>
<comment type="subcellular location">
    <subcellularLocation>
        <location evidence="1">Mitochondrion inner membrane</location>
        <topology evidence="1">Peripheral membrane protein</topology>
        <orientation evidence="1">Matrix side</orientation>
    </subcellularLocation>
</comment>
<keyword evidence="8 12" id="KW-0350">Heme biosynthesis</keyword>
<keyword evidence="14" id="KW-1185">Reference proteome</keyword>
<comment type="function">
    <text evidence="12">Catalyzes the ferrous insertion into protoporphyrin IX.</text>
</comment>
<dbReference type="InterPro" id="IPR001015">
    <property type="entry name" value="Ferrochelatase"/>
</dbReference>
<comment type="caution">
    <text evidence="13">The sequence shown here is derived from an EMBL/GenBank/DDBJ whole genome shotgun (WGS) entry which is preliminary data.</text>
</comment>
<dbReference type="EC" id="4.98.1.1" evidence="12"/>
<organism evidence="13 14">
    <name type="scientific">Tieghemiomyces parasiticus</name>
    <dbReference type="NCBI Taxonomy" id="78921"/>
    <lineage>
        <taxon>Eukaryota</taxon>
        <taxon>Fungi</taxon>
        <taxon>Fungi incertae sedis</taxon>
        <taxon>Zoopagomycota</taxon>
        <taxon>Kickxellomycotina</taxon>
        <taxon>Dimargaritomycetes</taxon>
        <taxon>Dimargaritales</taxon>
        <taxon>Dimargaritaceae</taxon>
        <taxon>Tieghemiomyces</taxon>
    </lineage>
</organism>